<dbReference type="EMBL" id="JACHKT010000012">
    <property type="protein sequence ID" value="MBB6003423.1"/>
    <property type="molecule type" value="Genomic_DNA"/>
</dbReference>
<evidence type="ECO:0000313" key="1">
    <source>
        <dbReference type="EMBL" id="MBB6003423.1"/>
    </source>
</evidence>
<dbReference type="AlphaFoldDB" id="A0A841EQX8"/>
<accession>A0A841EQX8</accession>
<dbReference type="Proteomes" id="UP000524404">
    <property type="component" value="Unassembled WGS sequence"/>
</dbReference>
<gene>
    <name evidence="1" type="ORF">HNP25_002079</name>
</gene>
<dbReference type="RefSeq" id="WP_184133884.1">
    <property type="nucleotide sequence ID" value="NZ_JACHKT010000012.1"/>
</dbReference>
<comment type="caution">
    <text evidence="1">The sequence shown here is derived from an EMBL/GenBank/DDBJ whole genome shotgun (WGS) entry which is preliminary data.</text>
</comment>
<proteinExistence type="predicted"/>
<evidence type="ECO:0008006" key="3">
    <source>
        <dbReference type="Google" id="ProtNLM"/>
    </source>
</evidence>
<name>A0A841EQX8_9BACT</name>
<sequence length="218" mass="25587">MGLLRNIFGPSKEEIWVQLEQEINAQFILKKSFLVDDSKVVLEHKNWTIVLDVFHRSTGKSTIPYTRMRCAYVNKDDFRFEIFKEGFFATIGKYFGMEDIEIEDKIFDDTFVLKSKNPEKIKTLFKDEDIKNDFLALSSLSQFQVKVKDDEGYFGQHFPEGVDELYLEVVGVLKDLEKLKIMFKLFSEIMDRLCEIGSAYETRPEIDLQQQSIFIKSK</sequence>
<organism evidence="1 2">
    <name type="scientific">Arcicella rosea</name>
    <dbReference type="NCBI Taxonomy" id="502909"/>
    <lineage>
        <taxon>Bacteria</taxon>
        <taxon>Pseudomonadati</taxon>
        <taxon>Bacteroidota</taxon>
        <taxon>Cytophagia</taxon>
        <taxon>Cytophagales</taxon>
        <taxon>Flectobacillaceae</taxon>
        <taxon>Arcicella</taxon>
    </lineage>
</organism>
<protein>
    <recommendedName>
        <fullName evidence="3">DUF3137 domain-containing protein</fullName>
    </recommendedName>
</protein>
<keyword evidence="2" id="KW-1185">Reference proteome</keyword>
<reference evidence="1 2" key="1">
    <citation type="submission" date="2020-08" db="EMBL/GenBank/DDBJ databases">
        <title>Functional genomics of gut bacteria from endangered species of beetles.</title>
        <authorList>
            <person name="Carlos-Shanley C."/>
        </authorList>
    </citation>
    <scope>NUCLEOTIDE SEQUENCE [LARGE SCALE GENOMIC DNA]</scope>
    <source>
        <strain evidence="1 2">S00070</strain>
    </source>
</reference>
<evidence type="ECO:0000313" key="2">
    <source>
        <dbReference type="Proteomes" id="UP000524404"/>
    </source>
</evidence>